<accession>A0A2H0N657</accession>
<feature type="non-terminal residue" evidence="2">
    <location>
        <position position="220"/>
    </location>
</feature>
<keyword evidence="1" id="KW-0472">Membrane</keyword>
<protein>
    <submittedName>
        <fullName evidence="2">Uncharacterized protein</fullName>
    </submittedName>
</protein>
<feature type="transmembrane region" description="Helical" evidence="1">
    <location>
        <begin position="21"/>
        <end position="39"/>
    </location>
</feature>
<dbReference type="EMBL" id="PCWN01000003">
    <property type="protein sequence ID" value="PIR04368.1"/>
    <property type="molecule type" value="Genomic_DNA"/>
</dbReference>
<evidence type="ECO:0000256" key="1">
    <source>
        <dbReference type="SAM" id="Phobius"/>
    </source>
</evidence>
<proteinExistence type="predicted"/>
<gene>
    <name evidence="2" type="ORF">COV59_00790</name>
</gene>
<dbReference type="AlphaFoldDB" id="A0A2H0N657"/>
<keyword evidence="1" id="KW-1133">Transmembrane helix</keyword>
<name>A0A2H0N657_9BACT</name>
<comment type="caution">
    <text evidence="2">The sequence shown here is derived from an EMBL/GenBank/DDBJ whole genome shotgun (WGS) entry which is preliminary data.</text>
</comment>
<reference evidence="2 3" key="1">
    <citation type="submission" date="2017-09" db="EMBL/GenBank/DDBJ databases">
        <title>Depth-based differentiation of microbial function through sediment-hosted aquifers and enrichment of novel symbionts in the deep terrestrial subsurface.</title>
        <authorList>
            <person name="Probst A.J."/>
            <person name="Ladd B."/>
            <person name="Jarett J.K."/>
            <person name="Geller-Mcgrath D.E."/>
            <person name="Sieber C.M."/>
            <person name="Emerson J.B."/>
            <person name="Anantharaman K."/>
            <person name="Thomas B.C."/>
            <person name="Malmstrom R."/>
            <person name="Stieglmeier M."/>
            <person name="Klingl A."/>
            <person name="Woyke T."/>
            <person name="Ryan C.M."/>
            <person name="Banfield J.F."/>
        </authorList>
    </citation>
    <scope>NUCLEOTIDE SEQUENCE [LARGE SCALE GENOMIC DNA]</scope>
    <source>
        <strain evidence="2">CG11_big_fil_rev_8_21_14_0_20_39_34</strain>
    </source>
</reference>
<feature type="transmembrane region" description="Helical" evidence="1">
    <location>
        <begin position="92"/>
        <end position="111"/>
    </location>
</feature>
<keyword evidence="1" id="KW-0812">Transmembrane</keyword>
<feature type="transmembrane region" description="Helical" evidence="1">
    <location>
        <begin position="51"/>
        <end position="72"/>
    </location>
</feature>
<sequence length="220" mass="26038">MHKKVRDKKLEKTQKKAKRECIIRSSFFVFFLMIFFQFHTFFTQRVYQYKLLISDGFVEYIPYALFFIFIFVNKKSILHFFSKKHKSEDYKIAFFFLAFFFSFLSARQIPFLEKNIDTILVEYIIYFLIASSVFLGTFGIAFAKKYIHSLCILLLLTISFKLSPLLIDHFWQYSSKISLFGLKILLPLSHLDYVMDASRFNVSVEDFSLFIGPPCAGIHS</sequence>
<evidence type="ECO:0000313" key="2">
    <source>
        <dbReference type="EMBL" id="PIR04368.1"/>
    </source>
</evidence>
<evidence type="ECO:0000313" key="3">
    <source>
        <dbReference type="Proteomes" id="UP000229600"/>
    </source>
</evidence>
<dbReference type="Proteomes" id="UP000229600">
    <property type="component" value="Unassembled WGS sequence"/>
</dbReference>
<feature type="transmembrane region" description="Helical" evidence="1">
    <location>
        <begin position="123"/>
        <end position="143"/>
    </location>
</feature>
<organism evidence="2 3">
    <name type="scientific">Candidatus Magasanikbacteria bacterium CG11_big_fil_rev_8_21_14_0_20_39_34</name>
    <dbReference type="NCBI Taxonomy" id="1974653"/>
    <lineage>
        <taxon>Bacteria</taxon>
        <taxon>Candidatus Magasanikiibacteriota</taxon>
    </lineage>
</organism>
<feature type="transmembrane region" description="Helical" evidence="1">
    <location>
        <begin position="150"/>
        <end position="171"/>
    </location>
</feature>